<evidence type="ECO:0000313" key="3">
    <source>
        <dbReference type="EMBL" id="CAB3976861.1"/>
    </source>
</evidence>
<evidence type="ECO:0000313" key="4">
    <source>
        <dbReference type="Proteomes" id="UP001152795"/>
    </source>
</evidence>
<proteinExistence type="predicted"/>
<feature type="coiled-coil region" evidence="1">
    <location>
        <begin position="172"/>
        <end position="199"/>
    </location>
</feature>
<dbReference type="SUPFAM" id="SSF54277">
    <property type="entry name" value="CAD &amp; PB1 domains"/>
    <property type="match status" value="1"/>
</dbReference>
<dbReference type="InterPro" id="IPR053793">
    <property type="entry name" value="PB1-like"/>
</dbReference>
<keyword evidence="1" id="KW-0175">Coiled coil</keyword>
<evidence type="ECO:0000256" key="2">
    <source>
        <dbReference type="SAM" id="MobiDB-lite"/>
    </source>
</evidence>
<dbReference type="Pfam" id="PF00564">
    <property type="entry name" value="PB1"/>
    <property type="match status" value="1"/>
</dbReference>
<comment type="caution">
    <text evidence="3">The sequence shown here is derived from an EMBL/GenBank/DDBJ whole genome shotgun (WGS) entry which is preliminary data.</text>
</comment>
<dbReference type="AlphaFoldDB" id="A0A6S7FRD7"/>
<reference evidence="3" key="1">
    <citation type="submission" date="2020-04" db="EMBL/GenBank/DDBJ databases">
        <authorList>
            <person name="Alioto T."/>
            <person name="Alioto T."/>
            <person name="Gomez Garrido J."/>
        </authorList>
    </citation>
    <scope>NUCLEOTIDE SEQUENCE</scope>
    <source>
        <strain evidence="3">A484AB</strain>
    </source>
</reference>
<accession>A0A6S7FRD7</accession>
<organism evidence="3 4">
    <name type="scientific">Paramuricea clavata</name>
    <name type="common">Red gorgonian</name>
    <name type="synonym">Violescent sea-whip</name>
    <dbReference type="NCBI Taxonomy" id="317549"/>
    <lineage>
        <taxon>Eukaryota</taxon>
        <taxon>Metazoa</taxon>
        <taxon>Cnidaria</taxon>
        <taxon>Anthozoa</taxon>
        <taxon>Octocorallia</taxon>
        <taxon>Malacalcyonacea</taxon>
        <taxon>Plexauridae</taxon>
        <taxon>Paramuricea</taxon>
    </lineage>
</organism>
<feature type="compositionally biased region" description="Basic and acidic residues" evidence="2">
    <location>
        <begin position="120"/>
        <end position="133"/>
    </location>
</feature>
<dbReference type="PROSITE" id="PS51745">
    <property type="entry name" value="PB1"/>
    <property type="match status" value="1"/>
</dbReference>
<name>A0A6S7FRD7_PARCT</name>
<dbReference type="InterPro" id="IPR000270">
    <property type="entry name" value="PB1_dom"/>
</dbReference>
<feature type="region of interest" description="Disordered" evidence="2">
    <location>
        <begin position="111"/>
        <end position="133"/>
    </location>
</feature>
<feature type="region of interest" description="Disordered" evidence="2">
    <location>
        <begin position="249"/>
        <end position="271"/>
    </location>
</feature>
<dbReference type="EMBL" id="CACRXK020000017">
    <property type="protein sequence ID" value="CAB3976861.1"/>
    <property type="molecule type" value="Genomic_DNA"/>
</dbReference>
<dbReference type="Gene3D" id="3.10.20.90">
    <property type="entry name" value="Phosphatidylinositol 3-kinase Catalytic Subunit, Chain A, domain 1"/>
    <property type="match status" value="1"/>
</dbReference>
<gene>
    <name evidence="3" type="ORF">PACLA_8A073946</name>
</gene>
<dbReference type="OrthoDB" id="6107523at2759"/>
<keyword evidence="4" id="KW-1185">Reference proteome</keyword>
<evidence type="ECO:0000256" key="1">
    <source>
        <dbReference type="SAM" id="Coils"/>
    </source>
</evidence>
<protein>
    <submittedName>
        <fullName evidence="3">PREDICTED: uncharacterized protein LOC107337214</fullName>
    </submittedName>
</protein>
<sequence length="271" mass="30986">MSVQIKILYGPEYDRCKTSTMSTESLKKLNLERLYNVMQETVGTYYRDSKTLRIQYRDDEGTFVTITNERDVKDAARSCKTVPHEETKMIRVCLRVDDSCTPVGNASIARSKFAHPSSPPEKRPRTTVDSRKKLSFDYDQEDKIQANYSSDDATDDCSSMISGIDTPYQRYVKKVKNDIEGKKSELFELERKEHEIQRKILRVKSNPSDGKLCCNCHMRLGHTARSCEYEKCLSVFGCGEEKLHTGELDSHSTHSSIQKLKGGTLKNLKET</sequence>
<dbReference type="Proteomes" id="UP001152795">
    <property type="component" value="Unassembled WGS sequence"/>
</dbReference>